<dbReference type="EMBL" id="LGST01000047">
    <property type="protein sequence ID" value="KND96944.1"/>
    <property type="molecule type" value="Genomic_DNA"/>
</dbReference>
<comment type="caution">
    <text evidence="2">The sequence shown here is derived from an EMBL/GenBank/DDBJ whole genome shotgun (WGS) entry which is preliminary data.</text>
</comment>
<reference evidence="3" key="1">
    <citation type="journal article" date="2015" name="BMC Genomics">
        <title>Draft genome of a commonly misdiagnosed multidrug resistant pathogen Candida auris.</title>
        <authorList>
            <person name="Chatterjee S."/>
            <person name="Alampalli S.V."/>
            <person name="Nageshan R.K."/>
            <person name="Chettiar S.T."/>
            <person name="Joshi S."/>
            <person name="Tatu U.S."/>
        </authorList>
    </citation>
    <scope>NUCLEOTIDE SEQUENCE [LARGE SCALE GENOMIC DNA]</scope>
    <source>
        <strain evidence="3">6684</strain>
    </source>
</reference>
<dbReference type="AlphaFoldDB" id="A0A0L0NSD9"/>
<dbReference type="VEuPathDB" id="FungiDB:QG37_06637"/>
<proteinExistence type="predicted"/>
<organism evidence="2 3">
    <name type="scientific">Candidozyma auris</name>
    <name type="common">Yeast</name>
    <name type="synonym">Candida auris</name>
    <dbReference type="NCBI Taxonomy" id="498019"/>
    <lineage>
        <taxon>Eukaryota</taxon>
        <taxon>Fungi</taxon>
        <taxon>Dikarya</taxon>
        <taxon>Ascomycota</taxon>
        <taxon>Saccharomycotina</taxon>
        <taxon>Pichiomycetes</taxon>
        <taxon>Metschnikowiaceae</taxon>
        <taxon>Candidozyma</taxon>
    </lineage>
</organism>
<protein>
    <submittedName>
        <fullName evidence="2">Uncharacterized protein</fullName>
    </submittedName>
</protein>
<gene>
    <name evidence="2" type="ORF">QG37_06637</name>
</gene>
<name>A0A0L0NSD9_CANAR</name>
<dbReference type="Proteomes" id="UP000037122">
    <property type="component" value="Unassembled WGS sequence"/>
</dbReference>
<feature type="region of interest" description="Disordered" evidence="1">
    <location>
        <begin position="119"/>
        <end position="140"/>
    </location>
</feature>
<evidence type="ECO:0000313" key="2">
    <source>
        <dbReference type="EMBL" id="KND96944.1"/>
    </source>
</evidence>
<evidence type="ECO:0000256" key="1">
    <source>
        <dbReference type="SAM" id="MobiDB-lite"/>
    </source>
</evidence>
<accession>A0A0L0NSD9</accession>
<evidence type="ECO:0000313" key="3">
    <source>
        <dbReference type="Proteomes" id="UP000037122"/>
    </source>
</evidence>
<sequence length="184" mass="20324">MDERNIVFLYSWGRAINGADNRAQAPNRGIRLIVSEKKYKLPTAAEYSTQPDKASAIKGGPASVPGIPALLRSTLLFRFSSPLCSTLSISRPALLGDAPDLLLAVIVHSLGQSSSAICTQLSHPPSEDDSKLGHRHHHEKKEEPVRMSYVYVVILNFIIYPKKKKKKIRPNFVLTNRPTAQGQV</sequence>